<sequence>MKIAIRLVFTCLLWGLYFILATPVSADTRCPVEKPDHAPDLFQIDMTIDSASLFFTPVNNAVTGYLIAYGHYRGDDRFGVFFPSGPSDGVISFKIDYLQPNTRYYFRVQAVNDCRNGFWSDTLSARTNWGSKKYYRVK</sequence>
<feature type="chain" id="PRO_5009581037" description="Fibronectin type-III domain-containing protein" evidence="1">
    <location>
        <begin position="27"/>
        <end position="138"/>
    </location>
</feature>
<dbReference type="STRING" id="1797589.A2784_03060"/>
<dbReference type="Gene3D" id="2.60.40.10">
    <property type="entry name" value="Immunoglobulins"/>
    <property type="match status" value="1"/>
</dbReference>
<dbReference type="InterPro" id="IPR036116">
    <property type="entry name" value="FN3_sf"/>
</dbReference>
<gene>
    <name evidence="3" type="ORF">A2784_03060</name>
</gene>
<dbReference type="Pfam" id="PF00041">
    <property type="entry name" value="fn3"/>
    <property type="match status" value="1"/>
</dbReference>
<feature type="domain" description="Fibronectin type-III" evidence="2">
    <location>
        <begin position="35"/>
        <end position="130"/>
    </location>
</feature>
<evidence type="ECO:0000256" key="1">
    <source>
        <dbReference type="SAM" id="SignalP"/>
    </source>
</evidence>
<protein>
    <recommendedName>
        <fullName evidence="2">Fibronectin type-III domain-containing protein</fullName>
    </recommendedName>
</protein>
<dbReference type="SMART" id="SM00060">
    <property type="entry name" value="FN3"/>
    <property type="match status" value="1"/>
</dbReference>
<feature type="signal peptide" evidence="1">
    <location>
        <begin position="1"/>
        <end position="26"/>
    </location>
</feature>
<dbReference type="CDD" id="cd00063">
    <property type="entry name" value="FN3"/>
    <property type="match status" value="1"/>
</dbReference>
<comment type="caution">
    <text evidence="3">The sequence shown here is derived from an EMBL/GenBank/DDBJ whole genome shotgun (WGS) entry which is preliminary data.</text>
</comment>
<dbReference type="PROSITE" id="PS50853">
    <property type="entry name" value="FN3"/>
    <property type="match status" value="1"/>
</dbReference>
<evidence type="ECO:0000259" key="2">
    <source>
        <dbReference type="PROSITE" id="PS50853"/>
    </source>
</evidence>
<evidence type="ECO:0000313" key="3">
    <source>
        <dbReference type="EMBL" id="OGY16897.1"/>
    </source>
</evidence>
<accession>A0A1G1VNT3</accession>
<keyword evidence="1" id="KW-0732">Signal</keyword>
<dbReference type="InterPro" id="IPR013783">
    <property type="entry name" value="Ig-like_fold"/>
</dbReference>
<proteinExistence type="predicted"/>
<dbReference type="Proteomes" id="UP000177324">
    <property type="component" value="Unassembled WGS sequence"/>
</dbReference>
<dbReference type="SUPFAM" id="SSF49265">
    <property type="entry name" value="Fibronectin type III"/>
    <property type="match status" value="1"/>
</dbReference>
<evidence type="ECO:0000313" key="4">
    <source>
        <dbReference type="Proteomes" id="UP000177324"/>
    </source>
</evidence>
<organism evidence="3 4">
    <name type="scientific">Candidatus Chisholmbacteria bacterium RIFCSPHIGHO2_01_FULL_48_12</name>
    <dbReference type="NCBI Taxonomy" id="1797589"/>
    <lineage>
        <taxon>Bacteria</taxon>
        <taxon>Candidatus Chisholmiibacteriota</taxon>
    </lineage>
</organism>
<name>A0A1G1VNT3_9BACT</name>
<reference evidence="3 4" key="1">
    <citation type="journal article" date="2016" name="Nat. Commun.">
        <title>Thousands of microbial genomes shed light on interconnected biogeochemical processes in an aquifer system.</title>
        <authorList>
            <person name="Anantharaman K."/>
            <person name="Brown C.T."/>
            <person name="Hug L.A."/>
            <person name="Sharon I."/>
            <person name="Castelle C.J."/>
            <person name="Probst A.J."/>
            <person name="Thomas B.C."/>
            <person name="Singh A."/>
            <person name="Wilkins M.J."/>
            <person name="Karaoz U."/>
            <person name="Brodie E.L."/>
            <person name="Williams K.H."/>
            <person name="Hubbard S.S."/>
            <person name="Banfield J.F."/>
        </authorList>
    </citation>
    <scope>NUCLEOTIDE SEQUENCE [LARGE SCALE GENOMIC DNA]</scope>
</reference>
<dbReference type="InterPro" id="IPR003961">
    <property type="entry name" value="FN3_dom"/>
</dbReference>
<dbReference type="EMBL" id="MHCH01000037">
    <property type="protein sequence ID" value="OGY16897.1"/>
    <property type="molecule type" value="Genomic_DNA"/>
</dbReference>
<dbReference type="AlphaFoldDB" id="A0A1G1VNT3"/>